<evidence type="ECO:0000313" key="3">
    <source>
        <dbReference type="EMBL" id="KRG17283.1"/>
    </source>
</evidence>
<dbReference type="STRING" id="437022.CC99x_02477"/>
<comment type="subcellular location">
    <subcellularLocation>
        <location evidence="1">Cell envelope</location>
    </subcellularLocation>
</comment>
<reference evidence="3" key="1">
    <citation type="submission" date="2015-09" db="EMBL/GenBank/DDBJ databases">
        <title>Draft Genome Sequences of Two Novel Amoeba-resistant Intranuclear Bacteria, Candidatus Berkiella cookevillensis and Candidatus Berkiella aquae.</title>
        <authorList>
            <person name="Mehari Y.T."/>
            <person name="Arivett B.A."/>
            <person name="Farone A.L."/>
            <person name="Gunderson J.H."/>
            <person name="Farone M.B."/>
        </authorList>
    </citation>
    <scope>NUCLEOTIDE SEQUENCE [LARGE SCALE GENOMIC DNA]</scope>
    <source>
        <strain evidence="3">CC99</strain>
    </source>
</reference>
<dbReference type="GO" id="GO:0030313">
    <property type="term" value="C:cell envelope"/>
    <property type="evidence" value="ECO:0007669"/>
    <property type="project" value="UniProtKB-SubCell"/>
</dbReference>
<dbReference type="SUPFAM" id="SSF111369">
    <property type="entry name" value="HlyD-like secretion proteins"/>
    <property type="match status" value="1"/>
</dbReference>
<dbReference type="Gene3D" id="3.30.450.40">
    <property type="match status" value="1"/>
</dbReference>
<name>A0A0Q9YM32_9GAMM</name>
<evidence type="ECO:0000256" key="2">
    <source>
        <dbReference type="ARBA" id="ARBA00023054"/>
    </source>
</evidence>
<protein>
    <submittedName>
        <fullName evidence="3">Putative efflux pump membrane fusion protein</fullName>
    </submittedName>
</protein>
<dbReference type="InterPro" id="IPR029016">
    <property type="entry name" value="GAF-like_dom_sf"/>
</dbReference>
<proteinExistence type="predicted"/>
<sequence length="479" mass="54434">MNLRVTLLNDLIKDRQASVNQYNNRESNLNLLVMFKVLLACLENSKFAKSASALLSNLAFYLNCERVSLGLYQKNTVDLFALSNVSVFDKHSELNQTIANAMEEAIEQQSVIEYPETENLPFSITLFHQKLSNITHASSIFTIPLVFEEKIIGALCFEKRAGQFFSRREKDLCKGIAIFIGPIIEHKRRESCSLLQKIVEHTYSYFKFGNNLSIKCAAGLATMLIILLSFIKGDYSVSAESTIEGKIERSIVAPFDGYLESSFVVPGDLVKAGTILGKLSDEDFRLEHLSLQNMVKKAKTEYRQALGKHQRNKTRVIKAQIVQARAKEHLLQRKLDKLSLISPFDGIVIEGDLRNAIGSPVEKGKILYKLSPVNEYRIILNINEEYINDISSGLNGKLRLNGAPNKNYQIEIVKITPVSFAKDKLSYFRVEAIFKEKYESILPGMTGQTKIEVGKKNIIWIWTRQFSLWLKSKLWMYLP</sequence>
<dbReference type="SUPFAM" id="SSF55781">
    <property type="entry name" value="GAF domain-like"/>
    <property type="match status" value="1"/>
</dbReference>
<dbReference type="Gene3D" id="2.40.30.170">
    <property type="match status" value="1"/>
</dbReference>
<dbReference type="PANTHER" id="PTHR32347:SF23">
    <property type="entry name" value="BLL5650 PROTEIN"/>
    <property type="match status" value="1"/>
</dbReference>
<keyword evidence="2" id="KW-0175">Coiled coil</keyword>
<gene>
    <name evidence="3" type="ORF">CC99x_02477</name>
</gene>
<dbReference type="PANTHER" id="PTHR32347">
    <property type="entry name" value="EFFLUX SYSTEM COMPONENT YKNX-RELATED"/>
    <property type="match status" value="1"/>
</dbReference>
<evidence type="ECO:0000256" key="1">
    <source>
        <dbReference type="ARBA" id="ARBA00004196"/>
    </source>
</evidence>
<dbReference type="InterPro" id="IPR050465">
    <property type="entry name" value="UPF0194_transport"/>
</dbReference>
<organism evidence="3">
    <name type="scientific">Candidatus Berkiella cookevillensis</name>
    <dbReference type="NCBI Taxonomy" id="437022"/>
    <lineage>
        <taxon>Bacteria</taxon>
        <taxon>Pseudomonadati</taxon>
        <taxon>Pseudomonadota</taxon>
        <taxon>Gammaproteobacteria</taxon>
        <taxon>Candidatus Berkiellales</taxon>
        <taxon>Candidatus Berkiellaceae</taxon>
        <taxon>Candidatus Berkiella</taxon>
    </lineage>
</organism>
<dbReference type="EMBL" id="LKHV01000020">
    <property type="protein sequence ID" value="KRG17283.1"/>
    <property type="molecule type" value="Genomic_DNA"/>
</dbReference>
<comment type="caution">
    <text evidence="3">The sequence shown here is derived from an EMBL/GenBank/DDBJ whole genome shotgun (WGS) entry which is preliminary data.</text>
</comment>
<dbReference type="AlphaFoldDB" id="A0A0Q9YM32"/>
<accession>A0A0Q9YM32</accession>